<protein>
    <submittedName>
        <fullName evidence="7">F-box/WD repeat-containing protein lin-23 family protein</fullName>
    </submittedName>
</protein>
<dbReference type="EMBL" id="KN549203">
    <property type="protein sequence ID" value="KHJ99828.1"/>
    <property type="molecule type" value="Genomic_DNA"/>
</dbReference>
<dbReference type="CDD" id="cd00200">
    <property type="entry name" value="WD40"/>
    <property type="match status" value="1"/>
</dbReference>
<feature type="repeat" description="WD" evidence="4">
    <location>
        <begin position="252"/>
        <end position="291"/>
    </location>
</feature>
<organism evidence="7 8">
    <name type="scientific">Oesophagostomum dentatum</name>
    <name type="common">Nodular worm</name>
    <dbReference type="NCBI Taxonomy" id="61180"/>
    <lineage>
        <taxon>Eukaryota</taxon>
        <taxon>Metazoa</taxon>
        <taxon>Ecdysozoa</taxon>
        <taxon>Nematoda</taxon>
        <taxon>Chromadorea</taxon>
        <taxon>Rhabditida</taxon>
        <taxon>Rhabditina</taxon>
        <taxon>Rhabditomorpha</taxon>
        <taxon>Strongyloidea</taxon>
        <taxon>Strongylidae</taxon>
        <taxon>Oesophagostomum</taxon>
    </lineage>
</organism>
<evidence type="ECO:0000256" key="5">
    <source>
        <dbReference type="SAM" id="MobiDB-lite"/>
    </source>
</evidence>
<dbReference type="Pfam" id="PF12937">
    <property type="entry name" value="F-box-like"/>
    <property type="match status" value="1"/>
</dbReference>
<dbReference type="PANTHER" id="PTHR14604">
    <property type="entry name" value="WD40 REPEAT PF20"/>
    <property type="match status" value="1"/>
</dbReference>
<dbReference type="PROSITE" id="PS50181">
    <property type="entry name" value="FBOX"/>
    <property type="match status" value="1"/>
</dbReference>
<dbReference type="PROSITE" id="PS50294">
    <property type="entry name" value="WD_REPEATS_REGION"/>
    <property type="match status" value="3"/>
</dbReference>
<accession>A0A0B1TQK1</accession>
<proteinExistence type="predicted"/>
<dbReference type="Gene3D" id="1.20.1280.50">
    <property type="match status" value="1"/>
</dbReference>
<gene>
    <name evidence="7" type="ORF">OESDEN_00167</name>
</gene>
<feature type="repeat" description="WD" evidence="4">
    <location>
        <begin position="415"/>
        <end position="454"/>
    </location>
</feature>
<dbReference type="SMART" id="SM01028">
    <property type="entry name" value="Beta-TrCP_D"/>
    <property type="match status" value="1"/>
</dbReference>
<keyword evidence="8" id="KW-1185">Reference proteome</keyword>
<dbReference type="InterPro" id="IPR015943">
    <property type="entry name" value="WD40/YVTN_repeat-like_dom_sf"/>
</dbReference>
<evidence type="ECO:0000256" key="3">
    <source>
        <dbReference type="ARBA" id="ARBA00022786"/>
    </source>
</evidence>
<dbReference type="SMART" id="SM00256">
    <property type="entry name" value="FBOX"/>
    <property type="match status" value="1"/>
</dbReference>
<dbReference type="InterPro" id="IPR021977">
    <property type="entry name" value="Beta-TrCP_D"/>
</dbReference>
<dbReference type="AlphaFoldDB" id="A0A0B1TQK1"/>
<dbReference type="Gene3D" id="6.10.250.1840">
    <property type="match status" value="1"/>
</dbReference>
<dbReference type="Gene3D" id="2.130.10.10">
    <property type="entry name" value="YVTN repeat-like/Quinoprotein amine dehydrogenase"/>
    <property type="match status" value="1"/>
</dbReference>
<dbReference type="InterPro" id="IPR036322">
    <property type="entry name" value="WD40_repeat_dom_sf"/>
</dbReference>
<dbReference type="InterPro" id="IPR001680">
    <property type="entry name" value="WD40_rpt"/>
</dbReference>
<feature type="region of interest" description="Disordered" evidence="5">
    <location>
        <begin position="532"/>
        <end position="584"/>
    </location>
</feature>
<reference evidence="7 8" key="1">
    <citation type="submission" date="2014-03" db="EMBL/GenBank/DDBJ databases">
        <title>Draft genome of the hookworm Oesophagostomum dentatum.</title>
        <authorList>
            <person name="Mitreva M."/>
        </authorList>
    </citation>
    <scope>NUCLEOTIDE SEQUENCE [LARGE SCALE GENOMIC DNA]</scope>
    <source>
        <strain evidence="7 8">OD-Hann</strain>
    </source>
</reference>
<feature type="repeat" description="WD" evidence="4">
    <location>
        <begin position="292"/>
        <end position="331"/>
    </location>
</feature>
<dbReference type="SUPFAM" id="SSF50978">
    <property type="entry name" value="WD40 repeat-like"/>
    <property type="match status" value="1"/>
</dbReference>
<keyword evidence="2" id="KW-0677">Repeat</keyword>
<dbReference type="GO" id="GO:0046983">
    <property type="term" value="F:protein dimerization activity"/>
    <property type="evidence" value="ECO:0007669"/>
    <property type="project" value="InterPro"/>
</dbReference>
<feature type="repeat" description="WD" evidence="4">
    <location>
        <begin position="375"/>
        <end position="414"/>
    </location>
</feature>
<keyword evidence="3" id="KW-0833">Ubl conjugation pathway</keyword>
<feature type="compositionally biased region" description="Low complexity" evidence="5">
    <location>
        <begin position="532"/>
        <end position="559"/>
    </location>
</feature>
<dbReference type="SMART" id="SM00320">
    <property type="entry name" value="WD40"/>
    <property type="match status" value="6"/>
</dbReference>
<dbReference type="PANTHER" id="PTHR14604:SF4">
    <property type="entry name" value="F-BOX DOMAIN-CONTAINING PROTEIN"/>
    <property type="match status" value="1"/>
</dbReference>
<feature type="domain" description="F-box" evidence="6">
    <location>
        <begin position="115"/>
        <end position="161"/>
    </location>
</feature>
<feature type="region of interest" description="Disordered" evidence="5">
    <location>
        <begin position="624"/>
        <end position="680"/>
    </location>
</feature>
<dbReference type="InterPro" id="IPR050995">
    <property type="entry name" value="WD-F-box_domain-protein"/>
</dbReference>
<dbReference type="PROSITE" id="PS00678">
    <property type="entry name" value="WD_REPEATS_1"/>
    <property type="match status" value="3"/>
</dbReference>
<feature type="repeat" description="WD" evidence="4">
    <location>
        <begin position="495"/>
        <end position="525"/>
    </location>
</feature>
<dbReference type="Pfam" id="PF12125">
    <property type="entry name" value="Beta-TrCP_D"/>
    <property type="match status" value="1"/>
</dbReference>
<keyword evidence="1 4" id="KW-0853">WD repeat</keyword>
<dbReference type="PRINTS" id="PR00320">
    <property type="entry name" value="GPROTEINBRPT"/>
</dbReference>
<evidence type="ECO:0000256" key="4">
    <source>
        <dbReference type="PROSITE-ProRule" id="PRU00221"/>
    </source>
</evidence>
<dbReference type="SUPFAM" id="SSF81383">
    <property type="entry name" value="F-box domain"/>
    <property type="match status" value="1"/>
</dbReference>
<dbReference type="InterPro" id="IPR020472">
    <property type="entry name" value="WD40_PAC1"/>
</dbReference>
<dbReference type="OrthoDB" id="19711at2759"/>
<evidence type="ECO:0000313" key="8">
    <source>
        <dbReference type="Proteomes" id="UP000053660"/>
    </source>
</evidence>
<dbReference type="InterPro" id="IPR001810">
    <property type="entry name" value="F-box_dom"/>
</dbReference>
<dbReference type="PROSITE" id="PS50082">
    <property type="entry name" value="WD_REPEATS_2"/>
    <property type="match status" value="6"/>
</dbReference>
<evidence type="ECO:0000313" key="7">
    <source>
        <dbReference type="EMBL" id="KHJ99828.1"/>
    </source>
</evidence>
<evidence type="ECO:0000256" key="2">
    <source>
        <dbReference type="ARBA" id="ARBA00022737"/>
    </source>
</evidence>
<evidence type="ECO:0000259" key="6">
    <source>
        <dbReference type="PROSITE" id="PS50181"/>
    </source>
</evidence>
<dbReference type="InterPro" id="IPR019775">
    <property type="entry name" value="WD40_repeat_CS"/>
</dbReference>
<evidence type="ECO:0000256" key="1">
    <source>
        <dbReference type="ARBA" id="ARBA00022574"/>
    </source>
</evidence>
<dbReference type="InterPro" id="IPR036047">
    <property type="entry name" value="F-box-like_dom_sf"/>
</dbReference>
<name>A0A0B1TQK1_OESDE</name>
<feature type="repeat" description="WD" evidence="4">
    <location>
        <begin position="332"/>
        <end position="371"/>
    </location>
</feature>
<dbReference type="Proteomes" id="UP000053660">
    <property type="component" value="Unassembled WGS sequence"/>
</dbReference>
<sequence length="680" mass="77184">MDDSPYINDISSVSLLSPCYSMRQNCGDCAEQPIIESPNPLRKHKKMRITPLTDDYNPRDNLSDQYLWEYEAMLEKFSSNWNEHEQLDFIERILNRMTHNQLFFTHKLIQPMLQRDFIALLPQHLAEMILLNLDAETLASCEAVSTKWRAVLAKGQLWRKVIERNVRTDNMWRGLSEKKKWRKFIMVSRDCAAHEICHNYRVPYIMMRGSAEMVMLQHRFYRELYPKVVNDIAKIESNWRNGVYKLSSINCRSENSKGVYCLQYDDEKIVSGLRDNTIKVWNRQDLSCVRVLSGHTGSVLCLQYDERVIISGSSDATVRVWDVSTGECLNTLIHHCEAVLHLRFNDGIMVTCSKDRSIAVWDMMSPREINLRRVLVGHRAAVNVVDFDDRYIVSASGDRTIKVWSADTLEFVRTLSGHKRGIACLQYRGRLVVSGSSDNSIRLWDIHSGVCLRVLEGHEELFDAAMCFYRKIRVWDLEAALDPRSSPSSLCLSTLVQHTGRVFRLQFDDFQIVSSSHDDTILIWDFLVEPTSQQTSGTSPPSSTQDDPAPATAVPSSSAERTIATDGACSPPRSPPREDDCCGQSGSRTYNSIFEIWTENGSVRYVEKPLFPPRVFPGFESDAHEEGAALANGGEEQRPLEVVQMESSSDDEEADPNAAGPSNHQSRAPPASPEPFDKGA</sequence>
<dbReference type="Pfam" id="PF00400">
    <property type="entry name" value="WD40"/>
    <property type="match status" value="6"/>
</dbReference>